<organism evidence="1 2">
    <name type="scientific">Rotaria magnacalcarata</name>
    <dbReference type="NCBI Taxonomy" id="392030"/>
    <lineage>
        <taxon>Eukaryota</taxon>
        <taxon>Metazoa</taxon>
        <taxon>Spiralia</taxon>
        <taxon>Gnathifera</taxon>
        <taxon>Rotifera</taxon>
        <taxon>Eurotatoria</taxon>
        <taxon>Bdelloidea</taxon>
        <taxon>Philodinida</taxon>
        <taxon>Philodinidae</taxon>
        <taxon>Rotaria</taxon>
    </lineage>
</organism>
<evidence type="ECO:0000313" key="2">
    <source>
        <dbReference type="Proteomes" id="UP000676336"/>
    </source>
</evidence>
<feature type="non-terminal residue" evidence="1">
    <location>
        <position position="1"/>
    </location>
</feature>
<proteinExistence type="predicted"/>
<name>A0A8S2SRW9_9BILA</name>
<sequence>MEAKIQEAALRVQQGLPAELTPAEKKERKKK</sequence>
<comment type="caution">
    <text evidence="1">The sequence shown here is derived from an EMBL/GenBank/DDBJ whole genome shotgun (WGS) entry which is preliminary data.</text>
</comment>
<dbReference type="EMBL" id="CAJOBI010026422">
    <property type="protein sequence ID" value="CAF4247517.1"/>
    <property type="molecule type" value="Genomic_DNA"/>
</dbReference>
<dbReference type="Proteomes" id="UP000676336">
    <property type="component" value="Unassembled WGS sequence"/>
</dbReference>
<dbReference type="AlphaFoldDB" id="A0A8S2SRW9"/>
<accession>A0A8S2SRW9</accession>
<protein>
    <submittedName>
        <fullName evidence="1">Uncharacterized protein</fullName>
    </submittedName>
</protein>
<evidence type="ECO:0000313" key="1">
    <source>
        <dbReference type="EMBL" id="CAF4247517.1"/>
    </source>
</evidence>
<reference evidence="1" key="1">
    <citation type="submission" date="2021-02" db="EMBL/GenBank/DDBJ databases">
        <authorList>
            <person name="Nowell W R."/>
        </authorList>
    </citation>
    <scope>NUCLEOTIDE SEQUENCE</scope>
</reference>
<gene>
    <name evidence="1" type="ORF">SMN809_LOCUS23849</name>
</gene>